<dbReference type="AlphaFoldDB" id="A0A368Y1H1"/>
<dbReference type="InterPro" id="IPR025403">
    <property type="entry name" value="TgpA-like_C"/>
</dbReference>
<organism evidence="3 4">
    <name type="scientific">Saliterribacillus persicus</name>
    <dbReference type="NCBI Taxonomy" id="930114"/>
    <lineage>
        <taxon>Bacteria</taxon>
        <taxon>Bacillati</taxon>
        <taxon>Bacillota</taxon>
        <taxon>Bacilli</taxon>
        <taxon>Bacillales</taxon>
        <taxon>Bacillaceae</taxon>
        <taxon>Saliterribacillus</taxon>
    </lineage>
</organism>
<proteinExistence type="predicted"/>
<gene>
    <name evidence="3" type="ORF">DFR57_104146</name>
</gene>
<dbReference type="Pfam" id="PF13559">
    <property type="entry name" value="DUF4129"/>
    <property type="match status" value="1"/>
</dbReference>
<keyword evidence="1" id="KW-0812">Transmembrane</keyword>
<comment type="caution">
    <text evidence="3">The sequence shown here is derived from an EMBL/GenBank/DDBJ whole genome shotgun (WGS) entry which is preliminary data.</text>
</comment>
<evidence type="ECO:0000313" key="4">
    <source>
        <dbReference type="Proteomes" id="UP000252585"/>
    </source>
</evidence>
<evidence type="ECO:0000256" key="1">
    <source>
        <dbReference type="SAM" id="Phobius"/>
    </source>
</evidence>
<dbReference type="RefSeq" id="WP_114352250.1">
    <property type="nucleotide sequence ID" value="NZ_QPJJ01000004.1"/>
</dbReference>
<protein>
    <submittedName>
        <fullName evidence="3">Uncharacterized protein DUF4129</fullName>
    </submittedName>
</protein>
<feature type="transmembrane region" description="Helical" evidence="1">
    <location>
        <begin position="62"/>
        <end position="82"/>
    </location>
</feature>
<keyword evidence="1" id="KW-0472">Membrane</keyword>
<name>A0A368Y1H1_9BACI</name>
<keyword evidence="4" id="KW-1185">Reference proteome</keyword>
<dbReference type="OrthoDB" id="2435598at2"/>
<sequence>MVDHGAKEKLIEITDKEEYQIYYEDHRSIIERLWDQLKTWVGDLLARIFTNFEPSSGVGNTLIILVIIIASLAILIGFFFLFRGIYRKRKFRKDQIFNQSNQLHWTSSDHLNEANRFEKNMAYKKAVRHLFLGLLLRLHELHFVEAKIWKTNWEYHDELKQQNQQLAKTFYELAGYFEEVTYGERTISEEHFNRYKRQIEKQFQELTQLKENEMGG</sequence>
<reference evidence="3 4" key="1">
    <citation type="submission" date="2018-07" db="EMBL/GenBank/DDBJ databases">
        <title>Genomic Encyclopedia of Type Strains, Phase IV (KMG-IV): sequencing the most valuable type-strain genomes for metagenomic binning, comparative biology and taxonomic classification.</title>
        <authorList>
            <person name="Goeker M."/>
        </authorList>
    </citation>
    <scope>NUCLEOTIDE SEQUENCE [LARGE SCALE GENOMIC DNA]</scope>
    <source>
        <strain evidence="3 4">DSM 27696</strain>
    </source>
</reference>
<evidence type="ECO:0000259" key="2">
    <source>
        <dbReference type="Pfam" id="PF13559"/>
    </source>
</evidence>
<evidence type="ECO:0000313" key="3">
    <source>
        <dbReference type="EMBL" id="RCW73148.1"/>
    </source>
</evidence>
<feature type="domain" description="Protein-glutamine gamma-glutamyltransferase-like C-terminal" evidence="2">
    <location>
        <begin position="131"/>
        <end position="197"/>
    </location>
</feature>
<dbReference type="EMBL" id="QPJJ01000004">
    <property type="protein sequence ID" value="RCW73148.1"/>
    <property type="molecule type" value="Genomic_DNA"/>
</dbReference>
<accession>A0A368Y1H1</accession>
<keyword evidence="1" id="KW-1133">Transmembrane helix</keyword>
<dbReference type="Proteomes" id="UP000252585">
    <property type="component" value="Unassembled WGS sequence"/>
</dbReference>